<dbReference type="Proteomes" id="UP000886657">
    <property type="component" value="Unassembled WGS sequence"/>
</dbReference>
<evidence type="ECO:0000313" key="3">
    <source>
        <dbReference type="EMBL" id="MBK9797784.1"/>
    </source>
</evidence>
<feature type="region of interest" description="Disordered" evidence="1">
    <location>
        <begin position="110"/>
        <end position="130"/>
    </location>
</feature>
<accession>A0A9D7SHJ7</accession>
<evidence type="ECO:0000313" key="4">
    <source>
        <dbReference type="Proteomes" id="UP000886657"/>
    </source>
</evidence>
<evidence type="ECO:0000259" key="2">
    <source>
        <dbReference type="Pfam" id="PF05193"/>
    </source>
</evidence>
<evidence type="ECO:0000256" key="1">
    <source>
        <dbReference type="SAM" id="MobiDB-lite"/>
    </source>
</evidence>
<dbReference type="SUPFAM" id="SSF63411">
    <property type="entry name" value="LuxS/MPP-like metallohydrolase"/>
    <property type="match status" value="1"/>
</dbReference>
<dbReference type="GO" id="GO:0046872">
    <property type="term" value="F:metal ion binding"/>
    <property type="evidence" value="ECO:0007669"/>
    <property type="project" value="InterPro"/>
</dbReference>
<dbReference type="Gene3D" id="3.30.830.10">
    <property type="entry name" value="Metalloenzyme, LuxS/M16 peptidase-like"/>
    <property type="match status" value="1"/>
</dbReference>
<feature type="region of interest" description="Disordered" evidence="1">
    <location>
        <begin position="211"/>
        <end position="231"/>
    </location>
</feature>
<dbReference type="Pfam" id="PF05193">
    <property type="entry name" value="Peptidase_M16_C"/>
    <property type="match status" value="1"/>
</dbReference>
<protein>
    <submittedName>
        <fullName evidence="3">Insulinase family protein</fullName>
    </submittedName>
</protein>
<name>A0A9D7SHJ7_9BACT</name>
<dbReference type="AlphaFoldDB" id="A0A9D7SHJ7"/>
<comment type="caution">
    <text evidence="3">The sequence shown here is derived from an EMBL/GenBank/DDBJ whole genome shotgun (WGS) entry which is preliminary data.</text>
</comment>
<reference evidence="3" key="1">
    <citation type="submission" date="2020-10" db="EMBL/GenBank/DDBJ databases">
        <title>Connecting structure to function with the recovery of over 1000 high-quality activated sludge metagenome-assembled genomes encoding full-length rRNA genes using long-read sequencing.</title>
        <authorList>
            <person name="Singleton C.M."/>
            <person name="Petriglieri F."/>
            <person name="Kristensen J.M."/>
            <person name="Kirkegaard R.H."/>
            <person name="Michaelsen T.Y."/>
            <person name="Andersen M.H."/>
            <person name="Karst S.M."/>
            <person name="Dueholm M.S."/>
            <person name="Nielsen P.H."/>
            <person name="Albertsen M."/>
        </authorList>
    </citation>
    <scope>NUCLEOTIDE SEQUENCE</scope>
    <source>
        <strain evidence="3">Skiv_18-Q3-R9-52_MAXAC.067</strain>
    </source>
</reference>
<sequence>MRALLLVRLEPSDTPPDHQGLPLLLLQTLGHADTADLKAEELDRLLEESGIQVTPTLGAEGLRWRLVARSRDTDRALGLLGDRLLRTLFNPAALETQRLGAIRLAEGLGEPPLARQQQTPPWRSRDPRDPASLGSITFEEFLAFHARVLRPDQAVLVLHGDLGLEQAKRMVLLSLGAWSPPPPVRAAQVSLVSVSTQTPVNPLLLPVPGEALRPQASAPDRWDSLPKRPPS</sequence>
<proteinExistence type="predicted"/>
<dbReference type="EMBL" id="JADKIO010000012">
    <property type="protein sequence ID" value="MBK9797784.1"/>
    <property type="molecule type" value="Genomic_DNA"/>
</dbReference>
<gene>
    <name evidence="3" type="ORF">IPP58_15105</name>
</gene>
<dbReference type="InterPro" id="IPR011249">
    <property type="entry name" value="Metalloenz_LuxS/M16"/>
</dbReference>
<feature type="compositionally biased region" description="Basic and acidic residues" evidence="1">
    <location>
        <begin position="220"/>
        <end position="231"/>
    </location>
</feature>
<organism evidence="3 4">
    <name type="scientific">Candidatus Geothrix skivensis</name>
    <dbReference type="NCBI Taxonomy" id="2954439"/>
    <lineage>
        <taxon>Bacteria</taxon>
        <taxon>Pseudomonadati</taxon>
        <taxon>Acidobacteriota</taxon>
        <taxon>Holophagae</taxon>
        <taxon>Holophagales</taxon>
        <taxon>Holophagaceae</taxon>
        <taxon>Geothrix</taxon>
    </lineage>
</organism>
<dbReference type="InterPro" id="IPR007863">
    <property type="entry name" value="Peptidase_M16_C"/>
</dbReference>
<feature type="domain" description="Peptidase M16 C-terminal" evidence="2">
    <location>
        <begin position="135"/>
        <end position="198"/>
    </location>
</feature>